<dbReference type="CDD" id="cd07957">
    <property type="entry name" value="Anticodon_Ia_Met"/>
    <property type="match status" value="1"/>
</dbReference>
<dbReference type="InterPro" id="IPR033911">
    <property type="entry name" value="MetRS_core"/>
</dbReference>
<keyword evidence="9 13" id="KW-0694">RNA-binding</keyword>
<evidence type="ECO:0000256" key="7">
    <source>
        <dbReference type="ARBA" id="ARBA00022741"/>
    </source>
</evidence>
<keyword evidence="13" id="KW-0862">Zinc</keyword>
<dbReference type="Pfam" id="PF01588">
    <property type="entry name" value="tRNA_bind"/>
    <property type="match status" value="1"/>
</dbReference>
<dbReference type="CDD" id="cd02800">
    <property type="entry name" value="tRNA_bind_EcMetRS_like"/>
    <property type="match status" value="1"/>
</dbReference>
<evidence type="ECO:0000256" key="5">
    <source>
        <dbReference type="ARBA" id="ARBA00022555"/>
    </source>
</evidence>
<comment type="subunit">
    <text evidence="3 13">Homodimer.</text>
</comment>
<comment type="caution">
    <text evidence="13">Lacks conserved residue(s) required for the propagation of feature annotation.</text>
</comment>
<comment type="caution">
    <text evidence="16">The sequence shown here is derived from an EMBL/GenBank/DDBJ whole genome shotgun (WGS) entry which is preliminary data.</text>
</comment>
<dbReference type="InterPro" id="IPR014758">
    <property type="entry name" value="Met-tRNA_synth"/>
</dbReference>
<dbReference type="InterPro" id="IPR002547">
    <property type="entry name" value="tRNA-bd_dom"/>
</dbReference>
<sequence length="694" mass="77252">MGKFYITTPIYYPSATLHIGNAYTTVAADAIARFRRLEGDDVFFLTGTDEHGQKLAKTAARHGKAPLEYIEPIVVWIKDLWARLDISYDDFIRTTEPRHKAAVQKIVERLLASGDIYLGEYEGYYCVECEAYWTEFQAKRDDGYFCPDCGRPISRVKEKSYFFRLSKYADRLEEHIERHPEFILPESRKHEMLNNFIRPGLEDLSISRTNFDWGIPLPHDPEHVLYVWVDALSNYITALGYGSDDPSKFERYWPADVHLVGKDILRFHTIIWPAILMALGLPLPKTVFGHGWLLMPDGKMSKSKGNAIDPKFLIDRYGSDAVRYFLLREVPFGQDGVFTPEAFIRRTNSDLANDLGNLVHRTAAMIERYFDGRLPAPGEKAPADEAFRAEALGLRAKVKAAMDRFHLNVALGEIFAFVHRANQYIDETAPWALAKDPAARSRLGTVLYQLAEGIRILAVLLGPFMPRTPERIFAMFSVGPDDPARDYGRLETWGVLTPGRRVEKGPPLFPRLDLAAEIAAIDAHTAAARAQAEANLRSRSAGRANGPAGEESAPAGAGSAKNAANRIPSEGGENRVAESPPKAPEGVTPIDLETFGKVELRAAEVVAAERVPGADRLLRLILDLGDERRQVVSGIAEHYAPEALVGKKLICVTNLKPARFRGVDSYGMILAASYDGALRVIEVPAEVPNGTRIR</sequence>
<dbReference type="InterPro" id="IPR004495">
    <property type="entry name" value="Met-tRNA-synth_bsu_C"/>
</dbReference>
<evidence type="ECO:0000256" key="6">
    <source>
        <dbReference type="ARBA" id="ARBA00022598"/>
    </source>
</evidence>
<keyword evidence="7 13" id="KW-0547">Nucleotide-binding</keyword>
<dbReference type="GO" id="GO:0004825">
    <property type="term" value="F:methionine-tRNA ligase activity"/>
    <property type="evidence" value="ECO:0007669"/>
    <property type="project" value="UniProtKB-UniRule"/>
</dbReference>
<accession>A0A2T5GA54</accession>
<evidence type="ECO:0000256" key="13">
    <source>
        <dbReference type="HAMAP-Rule" id="MF_01228"/>
    </source>
</evidence>
<gene>
    <name evidence="13" type="primary">metG</name>
    <name evidence="16" type="ORF">HSCHL_2143</name>
</gene>
<feature type="compositionally biased region" description="Low complexity" evidence="14">
    <location>
        <begin position="546"/>
        <end position="565"/>
    </location>
</feature>
<feature type="short sequence motif" description="'KMSKS' region" evidence="13">
    <location>
        <begin position="299"/>
        <end position="303"/>
    </location>
</feature>
<feature type="short sequence motif" description="'HIGH' region" evidence="13">
    <location>
        <begin position="11"/>
        <end position="21"/>
    </location>
</feature>
<evidence type="ECO:0000256" key="14">
    <source>
        <dbReference type="SAM" id="MobiDB-lite"/>
    </source>
</evidence>
<keyword evidence="13" id="KW-0479">Metal-binding</keyword>
<feature type="region of interest" description="Disordered" evidence="14">
    <location>
        <begin position="532"/>
        <end position="589"/>
    </location>
</feature>
<dbReference type="NCBIfam" id="TIGR00399">
    <property type="entry name" value="metG_C_term"/>
    <property type="match status" value="1"/>
</dbReference>
<dbReference type="Gene3D" id="1.10.730.10">
    <property type="entry name" value="Isoleucyl-tRNA Synthetase, Domain 1"/>
    <property type="match status" value="1"/>
</dbReference>
<keyword evidence="4 13" id="KW-0963">Cytoplasm</keyword>
<comment type="function">
    <text evidence="1 13">Is required not only for elongation of protein synthesis but also for the initiation of all mRNA translation through initiator tRNA(fMet) aminoacylation.</text>
</comment>
<comment type="catalytic activity">
    <reaction evidence="12 13">
        <text>tRNA(Met) + L-methionine + ATP = L-methionyl-tRNA(Met) + AMP + diphosphate</text>
        <dbReference type="Rhea" id="RHEA:13481"/>
        <dbReference type="Rhea" id="RHEA-COMP:9667"/>
        <dbReference type="Rhea" id="RHEA-COMP:9698"/>
        <dbReference type="ChEBI" id="CHEBI:30616"/>
        <dbReference type="ChEBI" id="CHEBI:33019"/>
        <dbReference type="ChEBI" id="CHEBI:57844"/>
        <dbReference type="ChEBI" id="CHEBI:78442"/>
        <dbReference type="ChEBI" id="CHEBI:78530"/>
        <dbReference type="ChEBI" id="CHEBI:456215"/>
        <dbReference type="EC" id="6.1.1.10"/>
    </reaction>
</comment>
<comment type="similarity">
    <text evidence="13">Belongs to the class-I aminoacyl-tRNA synthetase family. MetG type 2A subfamily.</text>
</comment>
<dbReference type="FunFam" id="2.40.50.140:FF:000042">
    <property type="entry name" value="Methionine--tRNA ligase"/>
    <property type="match status" value="1"/>
</dbReference>
<feature type="domain" description="TRNA-binding" evidence="15">
    <location>
        <begin position="594"/>
        <end position="694"/>
    </location>
</feature>
<protein>
    <recommendedName>
        <fullName evidence="13">Methionine--tRNA ligase</fullName>
        <ecNumber evidence="13">6.1.1.10</ecNumber>
    </recommendedName>
    <alternativeName>
        <fullName evidence="13">Methionyl-tRNA synthetase</fullName>
        <shortName evidence="13">MetRS</shortName>
    </alternativeName>
</protein>
<dbReference type="SUPFAM" id="SSF50249">
    <property type="entry name" value="Nucleic acid-binding proteins"/>
    <property type="match status" value="1"/>
</dbReference>
<dbReference type="EMBL" id="PEBV01000017">
    <property type="protein sequence ID" value="PTQ53066.1"/>
    <property type="molecule type" value="Genomic_DNA"/>
</dbReference>
<dbReference type="PROSITE" id="PS00178">
    <property type="entry name" value="AA_TRNA_LIGASE_I"/>
    <property type="match status" value="1"/>
</dbReference>
<dbReference type="AlphaFoldDB" id="A0A2T5GA54"/>
<dbReference type="InterPro" id="IPR001412">
    <property type="entry name" value="aa-tRNA-synth_I_CS"/>
</dbReference>
<dbReference type="SUPFAM" id="SSF47323">
    <property type="entry name" value="Anticodon-binding domain of a subclass of class I aminoacyl-tRNA synthetases"/>
    <property type="match status" value="1"/>
</dbReference>
<organism evidence="16 17">
    <name type="scientific">Hydrogenibacillus schlegelii</name>
    <name type="common">Bacillus schlegelii</name>
    <dbReference type="NCBI Taxonomy" id="1484"/>
    <lineage>
        <taxon>Bacteria</taxon>
        <taxon>Bacillati</taxon>
        <taxon>Bacillota</taxon>
        <taxon>Bacilli</taxon>
        <taxon>Bacillales</taxon>
        <taxon>Bacillales Family X. Incertae Sedis</taxon>
        <taxon>Hydrogenibacillus</taxon>
    </lineage>
</organism>
<dbReference type="Gene3D" id="3.40.50.620">
    <property type="entry name" value="HUPs"/>
    <property type="match status" value="1"/>
</dbReference>
<dbReference type="FunFam" id="2.170.220.10:FF:000002">
    <property type="entry name" value="Methionine--tRNA ligase"/>
    <property type="match status" value="1"/>
</dbReference>
<dbReference type="CDD" id="cd00814">
    <property type="entry name" value="MetRS_core"/>
    <property type="match status" value="1"/>
</dbReference>
<keyword evidence="11 13" id="KW-0030">Aminoacyl-tRNA synthetase</keyword>
<dbReference type="InterPro" id="IPR023457">
    <property type="entry name" value="Met-tRNA_synth_2"/>
</dbReference>
<dbReference type="InterPro" id="IPR015413">
    <property type="entry name" value="Methionyl/Leucyl_tRNA_Synth"/>
</dbReference>
<comment type="subcellular location">
    <subcellularLocation>
        <location evidence="2 13">Cytoplasm</location>
    </subcellularLocation>
</comment>
<dbReference type="PANTHER" id="PTHR43326">
    <property type="entry name" value="METHIONYL-TRNA SYNTHETASE"/>
    <property type="match status" value="1"/>
</dbReference>
<dbReference type="Gene3D" id="2.40.50.140">
    <property type="entry name" value="Nucleic acid-binding proteins"/>
    <property type="match status" value="1"/>
</dbReference>
<keyword evidence="8 13" id="KW-0067">ATP-binding</keyword>
<comment type="cofactor">
    <cofactor evidence="13">
        <name>Zn(2+)</name>
        <dbReference type="ChEBI" id="CHEBI:29105"/>
    </cofactor>
    <text evidence="13">Binds 1 zinc ion per subunit.</text>
</comment>
<dbReference type="Gene3D" id="2.170.220.10">
    <property type="match status" value="1"/>
</dbReference>
<dbReference type="RefSeq" id="WP_273000210.1">
    <property type="nucleotide sequence ID" value="NZ_PEBV01000017.1"/>
</dbReference>
<evidence type="ECO:0000256" key="8">
    <source>
        <dbReference type="ARBA" id="ARBA00022840"/>
    </source>
</evidence>
<dbReference type="PROSITE" id="PS50886">
    <property type="entry name" value="TRBD"/>
    <property type="match status" value="1"/>
</dbReference>
<evidence type="ECO:0000256" key="2">
    <source>
        <dbReference type="ARBA" id="ARBA00004496"/>
    </source>
</evidence>
<dbReference type="GO" id="GO:0005737">
    <property type="term" value="C:cytoplasm"/>
    <property type="evidence" value="ECO:0007669"/>
    <property type="project" value="UniProtKB-SubCell"/>
</dbReference>
<dbReference type="PANTHER" id="PTHR43326:SF1">
    <property type="entry name" value="METHIONINE--TRNA LIGASE, MITOCHONDRIAL"/>
    <property type="match status" value="1"/>
</dbReference>
<keyword evidence="10 13" id="KW-0648">Protein biosynthesis</keyword>
<feature type="binding site" evidence="13">
    <location>
        <position position="146"/>
    </location>
    <ligand>
        <name>Zn(2+)</name>
        <dbReference type="ChEBI" id="CHEBI:29105"/>
    </ligand>
</feature>
<dbReference type="NCBIfam" id="TIGR00398">
    <property type="entry name" value="metG"/>
    <property type="match status" value="1"/>
</dbReference>
<evidence type="ECO:0000256" key="10">
    <source>
        <dbReference type="ARBA" id="ARBA00022917"/>
    </source>
</evidence>
<dbReference type="Pfam" id="PF19303">
    <property type="entry name" value="Anticodon_3"/>
    <property type="match status" value="1"/>
</dbReference>
<dbReference type="EC" id="6.1.1.10" evidence="13"/>
<feature type="binding site" evidence="13">
    <location>
        <position position="149"/>
    </location>
    <ligand>
        <name>Zn(2+)</name>
        <dbReference type="ChEBI" id="CHEBI:29105"/>
    </ligand>
</feature>
<evidence type="ECO:0000313" key="17">
    <source>
        <dbReference type="Proteomes" id="UP000244180"/>
    </source>
</evidence>
<dbReference type="GO" id="GO:0006431">
    <property type="term" value="P:methionyl-tRNA aminoacylation"/>
    <property type="evidence" value="ECO:0007669"/>
    <property type="project" value="UniProtKB-UniRule"/>
</dbReference>
<dbReference type="InterPro" id="IPR041872">
    <property type="entry name" value="Anticodon_Met"/>
</dbReference>
<dbReference type="InterPro" id="IPR012340">
    <property type="entry name" value="NA-bd_OB-fold"/>
</dbReference>
<evidence type="ECO:0000256" key="3">
    <source>
        <dbReference type="ARBA" id="ARBA00011738"/>
    </source>
</evidence>
<evidence type="ECO:0000256" key="1">
    <source>
        <dbReference type="ARBA" id="ARBA00003314"/>
    </source>
</evidence>
<dbReference type="GO" id="GO:0005524">
    <property type="term" value="F:ATP binding"/>
    <property type="evidence" value="ECO:0007669"/>
    <property type="project" value="UniProtKB-UniRule"/>
</dbReference>
<dbReference type="FunFam" id="1.10.730.10:FF:000026">
    <property type="entry name" value="Methionine--tRNA ligase"/>
    <property type="match status" value="1"/>
</dbReference>
<dbReference type="InterPro" id="IPR014729">
    <property type="entry name" value="Rossmann-like_a/b/a_fold"/>
</dbReference>
<evidence type="ECO:0000256" key="12">
    <source>
        <dbReference type="ARBA" id="ARBA00047364"/>
    </source>
</evidence>
<dbReference type="Pfam" id="PF09334">
    <property type="entry name" value="tRNA-synt_1g"/>
    <property type="match status" value="1"/>
</dbReference>
<keyword evidence="6 13" id="KW-0436">Ligase</keyword>
<evidence type="ECO:0000256" key="4">
    <source>
        <dbReference type="ARBA" id="ARBA00022490"/>
    </source>
</evidence>
<evidence type="ECO:0000256" key="9">
    <source>
        <dbReference type="ARBA" id="ARBA00022884"/>
    </source>
</evidence>
<proteinExistence type="inferred from homology"/>
<dbReference type="GO" id="GO:0000049">
    <property type="term" value="F:tRNA binding"/>
    <property type="evidence" value="ECO:0007669"/>
    <property type="project" value="UniProtKB-UniRule"/>
</dbReference>
<dbReference type="NCBIfam" id="NF008900">
    <property type="entry name" value="PRK12267.1"/>
    <property type="match status" value="1"/>
</dbReference>
<dbReference type="PRINTS" id="PR01041">
    <property type="entry name" value="TRNASYNTHMET"/>
</dbReference>
<dbReference type="GO" id="GO:0046872">
    <property type="term" value="F:metal ion binding"/>
    <property type="evidence" value="ECO:0007669"/>
    <property type="project" value="UniProtKB-KW"/>
</dbReference>
<keyword evidence="5 13" id="KW-0820">tRNA-binding</keyword>
<evidence type="ECO:0000259" key="15">
    <source>
        <dbReference type="PROSITE" id="PS50886"/>
    </source>
</evidence>
<dbReference type="HAMAP" id="MF_01228">
    <property type="entry name" value="Met_tRNA_synth_type2"/>
    <property type="match status" value="1"/>
</dbReference>
<name>A0A2T5GA54_HYDSH</name>
<evidence type="ECO:0000313" key="16">
    <source>
        <dbReference type="EMBL" id="PTQ53066.1"/>
    </source>
</evidence>
<evidence type="ECO:0000256" key="11">
    <source>
        <dbReference type="ARBA" id="ARBA00023146"/>
    </source>
</evidence>
<reference evidence="16 17" key="1">
    <citation type="submission" date="2017-08" db="EMBL/GenBank/DDBJ databases">
        <title>Burning lignite coal seam in the remote Altai Mountains harbors a hydrogen-driven thermophilic microbial community.</title>
        <authorList>
            <person name="Kadnikov V.V."/>
            <person name="Mardanov A.V."/>
            <person name="Ivasenko D."/>
            <person name="Beletsky A.V."/>
            <person name="Karnachuk O.V."/>
            <person name="Ravin N.V."/>
        </authorList>
    </citation>
    <scope>NUCLEOTIDE SEQUENCE [LARGE SCALE GENOMIC DNA]</scope>
    <source>
        <strain evidence="16">AL33</strain>
    </source>
</reference>
<dbReference type="InterPro" id="IPR009080">
    <property type="entry name" value="tRNAsynth_Ia_anticodon-bd"/>
</dbReference>
<dbReference type="SUPFAM" id="SSF52374">
    <property type="entry name" value="Nucleotidylyl transferase"/>
    <property type="match status" value="1"/>
</dbReference>
<dbReference type="Proteomes" id="UP000244180">
    <property type="component" value="Unassembled WGS sequence"/>
</dbReference>
<feature type="binding site" evidence="13">
    <location>
        <position position="129"/>
    </location>
    <ligand>
        <name>Zn(2+)</name>
        <dbReference type="ChEBI" id="CHEBI:29105"/>
    </ligand>
</feature>
<feature type="binding site" evidence="13">
    <location>
        <position position="126"/>
    </location>
    <ligand>
        <name>Zn(2+)</name>
        <dbReference type="ChEBI" id="CHEBI:29105"/>
    </ligand>
</feature>